<protein>
    <recommendedName>
        <fullName evidence="15">Protein kinase domain-containing protein</fullName>
    </recommendedName>
</protein>
<dbReference type="InterPro" id="IPR052059">
    <property type="entry name" value="CR_Ser/Thr_kinase"/>
</dbReference>
<dbReference type="InterPro" id="IPR011009">
    <property type="entry name" value="Kinase-like_dom_sf"/>
</dbReference>
<evidence type="ECO:0000256" key="8">
    <source>
        <dbReference type="ARBA" id="ARBA00022741"/>
    </source>
</evidence>
<evidence type="ECO:0000256" key="11">
    <source>
        <dbReference type="ARBA" id="ARBA00022989"/>
    </source>
</evidence>
<evidence type="ECO:0000256" key="1">
    <source>
        <dbReference type="ARBA" id="ARBA00004251"/>
    </source>
</evidence>
<comment type="subcellular location">
    <subcellularLocation>
        <location evidence="1">Cell membrane</location>
        <topology evidence="1">Single-pass type I membrane protein</topology>
    </subcellularLocation>
</comment>
<evidence type="ECO:0000256" key="5">
    <source>
        <dbReference type="ARBA" id="ARBA00022679"/>
    </source>
</evidence>
<comment type="similarity">
    <text evidence="3">In the C-terminal section; belongs to the protein kinase superfamily. Ser/Thr protein kinase family.</text>
</comment>
<keyword evidence="8" id="KW-0547">Nucleotide-binding</keyword>
<keyword evidence="9" id="KW-0418">Kinase</keyword>
<dbReference type="OrthoDB" id="4062651at2759"/>
<gene>
    <name evidence="16" type="ORF">NE237_024270</name>
</gene>
<keyword evidence="6" id="KW-0812">Transmembrane</keyword>
<proteinExistence type="inferred from homology"/>
<organism evidence="16 17">
    <name type="scientific">Protea cynaroides</name>
    <dbReference type="NCBI Taxonomy" id="273540"/>
    <lineage>
        <taxon>Eukaryota</taxon>
        <taxon>Viridiplantae</taxon>
        <taxon>Streptophyta</taxon>
        <taxon>Embryophyta</taxon>
        <taxon>Tracheophyta</taxon>
        <taxon>Spermatophyta</taxon>
        <taxon>Magnoliopsida</taxon>
        <taxon>Proteales</taxon>
        <taxon>Proteaceae</taxon>
        <taxon>Protea</taxon>
    </lineage>
</organism>
<dbReference type="GO" id="GO:0005886">
    <property type="term" value="C:plasma membrane"/>
    <property type="evidence" value="ECO:0007669"/>
    <property type="project" value="UniProtKB-SubCell"/>
</dbReference>
<dbReference type="GO" id="GO:0002229">
    <property type="term" value="P:defense response to oomycetes"/>
    <property type="evidence" value="ECO:0007669"/>
    <property type="project" value="UniProtKB-ARBA"/>
</dbReference>
<sequence>MQLAGTMGWPVEHGKASSTLQQTTNVVGTMGYMAPEYVITGKASKETDIYSFGIVLLEIASGRKPVEFTADPSEVSLVEWVWELYGRRKHLEAVDPSLGVDPEKQQILECLIIVGLWCAQEEHNLRPSIGQAINVLKFESPLPILPCTMGACFSSSEYEYILDYIILCFVQQLHQCFIFFSSIPFEEYMVSIVEIYQVQDYSSSTPTLISLLM</sequence>
<evidence type="ECO:0000313" key="16">
    <source>
        <dbReference type="EMBL" id="KAJ4964331.1"/>
    </source>
</evidence>
<keyword evidence="12" id="KW-0472">Membrane</keyword>
<dbReference type="FunFam" id="1.10.510.10:FF:000240">
    <property type="entry name" value="Lectin-domain containing receptor kinase A4.3"/>
    <property type="match status" value="1"/>
</dbReference>
<comment type="similarity">
    <text evidence="2">In the N-terminal section; belongs to the leguminous lectin family.</text>
</comment>
<keyword evidence="7" id="KW-0732">Signal</keyword>
<keyword evidence="10" id="KW-0067">ATP-binding</keyword>
<keyword evidence="17" id="KW-1185">Reference proteome</keyword>
<comment type="caution">
    <text evidence="16">The sequence shown here is derived from an EMBL/GenBank/DDBJ whole genome shotgun (WGS) entry which is preliminary data.</text>
</comment>
<reference evidence="16" key="1">
    <citation type="journal article" date="2023" name="Plant J.">
        <title>The genome of the king protea, Protea cynaroides.</title>
        <authorList>
            <person name="Chang J."/>
            <person name="Duong T.A."/>
            <person name="Schoeman C."/>
            <person name="Ma X."/>
            <person name="Roodt D."/>
            <person name="Barker N."/>
            <person name="Li Z."/>
            <person name="Van de Peer Y."/>
            <person name="Mizrachi E."/>
        </authorList>
    </citation>
    <scope>NUCLEOTIDE SEQUENCE</scope>
    <source>
        <tissue evidence="16">Young leaves</tissue>
    </source>
</reference>
<evidence type="ECO:0000256" key="4">
    <source>
        <dbReference type="ARBA" id="ARBA00022475"/>
    </source>
</evidence>
<dbReference type="PANTHER" id="PTHR47973">
    <property type="entry name" value="CYSTEINE-RICH RECEPTOR-LIKE PROTEIN KINASE 3"/>
    <property type="match status" value="1"/>
</dbReference>
<evidence type="ECO:0000256" key="2">
    <source>
        <dbReference type="ARBA" id="ARBA00008536"/>
    </source>
</evidence>
<evidence type="ECO:0000256" key="13">
    <source>
        <dbReference type="ARBA" id="ARBA00023170"/>
    </source>
</evidence>
<evidence type="ECO:0000256" key="10">
    <source>
        <dbReference type="ARBA" id="ARBA00022840"/>
    </source>
</evidence>
<dbReference type="AlphaFoldDB" id="A0A9Q0HFK1"/>
<evidence type="ECO:0000256" key="7">
    <source>
        <dbReference type="ARBA" id="ARBA00022729"/>
    </source>
</evidence>
<evidence type="ECO:0000256" key="14">
    <source>
        <dbReference type="ARBA" id="ARBA00023180"/>
    </source>
</evidence>
<keyword evidence="11" id="KW-1133">Transmembrane helix</keyword>
<keyword evidence="5" id="KW-0808">Transferase</keyword>
<keyword evidence="4" id="KW-1003">Cell membrane</keyword>
<evidence type="ECO:0000256" key="6">
    <source>
        <dbReference type="ARBA" id="ARBA00022692"/>
    </source>
</evidence>
<dbReference type="EMBL" id="JAMYWD010000008">
    <property type="protein sequence ID" value="KAJ4964331.1"/>
    <property type="molecule type" value="Genomic_DNA"/>
</dbReference>
<evidence type="ECO:0000259" key="15">
    <source>
        <dbReference type="PROSITE" id="PS50011"/>
    </source>
</evidence>
<evidence type="ECO:0000256" key="9">
    <source>
        <dbReference type="ARBA" id="ARBA00022777"/>
    </source>
</evidence>
<keyword evidence="13" id="KW-0675">Receptor</keyword>
<dbReference type="SUPFAM" id="SSF56112">
    <property type="entry name" value="Protein kinase-like (PK-like)"/>
    <property type="match status" value="1"/>
</dbReference>
<dbReference type="Gene3D" id="1.10.510.10">
    <property type="entry name" value="Transferase(Phosphotransferase) domain 1"/>
    <property type="match status" value="1"/>
</dbReference>
<evidence type="ECO:0000256" key="3">
    <source>
        <dbReference type="ARBA" id="ARBA00010217"/>
    </source>
</evidence>
<dbReference type="PROSITE" id="PS50011">
    <property type="entry name" value="PROTEIN_KINASE_DOM"/>
    <property type="match status" value="1"/>
</dbReference>
<dbReference type="GO" id="GO:0004672">
    <property type="term" value="F:protein kinase activity"/>
    <property type="evidence" value="ECO:0007669"/>
    <property type="project" value="InterPro"/>
</dbReference>
<evidence type="ECO:0000313" key="17">
    <source>
        <dbReference type="Proteomes" id="UP001141806"/>
    </source>
</evidence>
<evidence type="ECO:0000256" key="12">
    <source>
        <dbReference type="ARBA" id="ARBA00023136"/>
    </source>
</evidence>
<name>A0A9Q0HFK1_9MAGN</name>
<accession>A0A9Q0HFK1</accession>
<dbReference type="Proteomes" id="UP001141806">
    <property type="component" value="Unassembled WGS sequence"/>
</dbReference>
<feature type="domain" description="Protein kinase" evidence="15">
    <location>
        <begin position="1"/>
        <end position="145"/>
    </location>
</feature>
<dbReference type="Pfam" id="PF00069">
    <property type="entry name" value="Pkinase"/>
    <property type="match status" value="1"/>
</dbReference>
<dbReference type="GO" id="GO:0005524">
    <property type="term" value="F:ATP binding"/>
    <property type="evidence" value="ECO:0007669"/>
    <property type="project" value="UniProtKB-KW"/>
</dbReference>
<keyword evidence="14" id="KW-0325">Glycoprotein</keyword>
<dbReference type="InterPro" id="IPR000719">
    <property type="entry name" value="Prot_kinase_dom"/>
</dbReference>